<evidence type="ECO:0000259" key="1">
    <source>
        <dbReference type="PROSITE" id="PS50076"/>
    </source>
</evidence>
<evidence type="ECO:0000313" key="3">
    <source>
        <dbReference type="Proteomes" id="UP000799772"/>
    </source>
</evidence>
<accession>A0A9P4IDG2</accession>
<dbReference type="Proteomes" id="UP000799772">
    <property type="component" value="Unassembled WGS sequence"/>
</dbReference>
<reference evidence="2" key="1">
    <citation type="journal article" date="2020" name="Stud. Mycol.">
        <title>101 Dothideomycetes genomes: a test case for predicting lifestyles and emergence of pathogens.</title>
        <authorList>
            <person name="Haridas S."/>
            <person name="Albert R."/>
            <person name="Binder M."/>
            <person name="Bloem J."/>
            <person name="Labutti K."/>
            <person name="Salamov A."/>
            <person name="Andreopoulos B."/>
            <person name="Baker S."/>
            <person name="Barry K."/>
            <person name="Bills G."/>
            <person name="Bluhm B."/>
            <person name="Cannon C."/>
            <person name="Castanera R."/>
            <person name="Culley D."/>
            <person name="Daum C."/>
            <person name="Ezra D."/>
            <person name="Gonzalez J."/>
            <person name="Henrissat B."/>
            <person name="Kuo A."/>
            <person name="Liang C."/>
            <person name="Lipzen A."/>
            <person name="Lutzoni F."/>
            <person name="Magnuson J."/>
            <person name="Mondo S."/>
            <person name="Nolan M."/>
            <person name="Ohm R."/>
            <person name="Pangilinan J."/>
            <person name="Park H.-J."/>
            <person name="Ramirez L."/>
            <person name="Alfaro M."/>
            <person name="Sun H."/>
            <person name="Tritt A."/>
            <person name="Yoshinaga Y."/>
            <person name="Zwiers L.-H."/>
            <person name="Turgeon B."/>
            <person name="Goodwin S."/>
            <person name="Spatafora J."/>
            <person name="Crous P."/>
            <person name="Grigoriev I."/>
        </authorList>
    </citation>
    <scope>NUCLEOTIDE SEQUENCE</scope>
    <source>
        <strain evidence="2">CBS 133067</strain>
    </source>
</reference>
<dbReference type="SMART" id="SM00271">
    <property type="entry name" value="DnaJ"/>
    <property type="match status" value="1"/>
</dbReference>
<dbReference type="PROSITE" id="PS50076">
    <property type="entry name" value="DNAJ_2"/>
    <property type="match status" value="1"/>
</dbReference>
<dbReference type="InterPro" id="IPR001623">
    <property type="entry name" value="DnaJ_domain"/>
</dbReference>
<dbReference type="OrthoDB" id="445556at2759"/>
<proteinExistence type="predicted"/>
<organism evidence="2 3">
    <name type="scientific">Rhizodiscina lignyota</name>
    <dbReference type="NCBI Taxonomy" id="1504668"/>
    <lineage>
        <taxon>Eukaryota</taxon>
        <taxon>Fungi</taxon>
        <taxon>Dikarya</taxon>
        <taxon>Ascomycota</taxon>
        <taxon>Pezizomycotina</taxon>
        <taxon>Dothideomycetes</taxon>
        <taxon>Pleosporomycetidae</taxon>
        <taxon>Aulographales</taxon>
        <taxon>Rhizodiscinaceae</taxon>
        <taxon>Rhizodiscina</taxon>
    </lineage>
</organism>
<dbReference type="PRINTS" id="PR00625">
    <property type="entry name" value="JDOMAIN"/>
</dbReference>
<dbReference type="PANTHER" id="PTHR24074">
    <property type="entry name" value="CO-CHAPERONE PROTEIN DJLA"/>
    <property type="match status" value="1"/>
</dbReference>
<dbReference type="AlphaFoldDB" id="A0A9P4IDG2"/>
<name>A0A9P4IDG2_9PEZI</name>
<sequence>MIHKKSAILLSSYNGLAARYQCPPQSSASFTGRPTSSESQRKDGYATIAHDDSHLLDEDLRWPALKNPSTVPTPYQILRLERSAPYTKHHFHRLVKLYHPDVSSHEQVHASICHLPEHVRLERYRLIIAAHTILSDPHKRQLYDRFGSGWEGRPDVPGFGFTREPPKWRPGQDPMRNATWEDWERWYQRDEEPQSTRMMSNGTFVSLIVMFAALGGIGQATRAKGMSVNFMEQRDALNDRTHQDLMKVKEDARASSRQKRVDVFLQKRDPAIYADEGLRKMMLEPDICESAHVEEGKGAYNKANRRR</sequence>
<protein>
    <recommendedName>
        <fullName evidence="1">J domain-containing protein</fullName>
    </recommendedName>
</protein>
<dbReference type="InterPro" id="IPR050817">
    <property type="entry name" value="DjlA_DnaK_co-chaperone"/>
</dbReference>
<evidence type="ECO:0000313" key="2">
    <source>
        <dbReference type="EMBL" id="KAF2096527.1"/>
    </source>
</evidence>
<dbReference type="Pfam" id="PF00226">
    <property type="entry name" value="DnaJ"/>
    <property type="match status" value="1"/>
</dbReference>
<dbReference type="InterPro" id="IPR036869">
    <property type="entry name" value="J_dom_sf"/>
</dbReference>
<dbReference type="CDD" id="cd06257">
    <property type="entry name" value="DnaJ"/>
    <property type="match status" value="1"/>
</dbReference>
<dbReference type="Gene3D" id="1.10.287.110">
    <property type="entry name" value="DnaJ domain"/>
    <property type="match status" value="1"/>
</dbReference>
<gene>
    <name evidence="2" type="ORF">NA57DRAFT_58436</name>
</gene>
<dbReference type="SUPFAM" id="SSF46565">
    <property type="entry name" value="Chaperone J-domain"/>
    <property type="match status" value="1"/>
</dbReference>
<comment type="caution">
    <text evidence="2">The sequence shown here is derived from an EMBL/GenBank/DDBJ whole genome shotgun (WGS) entry which is preliminary data.</text>
</comment>
<dbReference type="EMBL" id="ML978129">
    <property type="protein sequence ID" value="KAF2096527.1"/>
    <property type="molecule type" value="Genomic_DNA"/>
</dbReference>
<feature type="domain" description="J" evidence="1">
    <location>
        <begin position="73"/>
        <end position="147"/>
    </location>
</feature>
<keyword evidence="3" id="KW-1185">Reference proteome</keyword>